<dbReference type="EMBL" id="CP127294">
    <property type="protein sequence ID" value="WIX81114.1"/>
    <property type="molecule type" value="Genomic_DNA"/>
</dbReference>
<reference evidence="1 2" key="1">
    <citation type="submission" date="2023-06" db="EMBL/GenBank/DDBJ databases">
        <authorList>
            <person name="Oyuntsetseg B."/>
            <person name="Kim S.B."/>
        </authorList>
    </citation>
    <scope>NUCLEOTIDE SEQUENCE [LARGE SCALE GENOMIC DNA]</scope>
    <source>
        <strain evidence="1 2">2-15</strain>
    </source>
</reference>
<proteinExistence type="predicted"/>
<gene>
    <name evidence="1" type="ORF">QRX50_10280</name>
</gene>
<accession>A0A9Y2MZH9</accession>
<keyword evidence="2" id="KW-1185">Reference proteome</keyword>
<dbReference type="KEGG" id="acab:QRX50_10280"/>
<dbReference type="Proteomes" id="UP001236014">
    <property type="component" value="Chromosome"/>
</dbReference>
<protein>
    <submittedName>
        <fullName evidence="1">Uncharacterized protein</fullName>
    </submittedName>
</protein>
<organism evidence="1 2">
    <name type="scientific">Amycolatopsis carbonis</name>
    <dbReference type="NCBI Taxonomy" id="715471"/>
    <lineage>
        <taxon>Bacteria</taxon>
        <taxon>Bacillati</taxon>
        <taxon>Actinomycetota</taxon>
        <taxon>Actinomycetes</taxon>
        <taxon>Pseudonocardiales</taxon>
        <taxon>Pseudonocardiaceae</taxon>
        <taxon>Amycolatopsis</taxon>
    </lineage>
</organism>
<dbReference type="AlphaFoldDB" id="A0A9Y2MZH9"/>
<evidence type="ECO:0000313" key="1">
    <source>
        <dbReference type="EMBL" id="WIX81114.1"/>
    </source>
</evidence>
<name>A0A9Y2MZH9_9PSEU</name>
<evidence type="ECO:0000313" key="2">
    <source>
        <dbReference type="Proteomes" id="UP001236014"/>
    </source>
</evidence>
<dbReference type="RefSeq" id="WP_285971724.1">
    <property type="nucleotide sequence ID" value="NZ_CP127294.1"/>
</dbReference>
<sequence length="43" mass="4754">MLDSNATFKVAIDNWDADRSDPETCKIRAATIAQALYGSIQPR</sequence>